<evidence type="ECO:0000256" key="1">
    <source>
        <dbReference type="ARBA" id="ARBA00004370"/>
    </source>
</evidence>
<evidence type="ECO:0000256" key="2">
    <source>
        <dbReference type="ARBA" id="ARBA00022692"/>
    </source>
</evidence>
<proteinExistence type="predicted"/>
<dbReference type="STRING" id="52694.ACWI_03770"/>
<protein>
    <submittedName>
        <fullName evidence="6">Phage lysis protein, holin</fullName>
    </submittedName>
</protein>
<reference evidence="6 7" key="1">
    <citation type="submission" date="2015-09" db="EMBL/GenBank/DDBJ databases">
        <title>Genome sequence of Acetobacterium wieringae DSM 1911.</title>
        <authorList>
            <person name="Poehlein A."/>
            <person name="Bengelsdorf F.R."/>
            <person name="Schiel-Bengelsdorf B."/>
            <person name="Duerre P."/>
            <person name="Daniel R."/>
        </authorList>
    </citation>
    <scope>NUCLEOTIDE SEQUENCE [LARGE SCALE GENOMIC DNA]</scope>
    <source>
        <strain evidence="6 7">DSM 1911</strain>
    </source>
</reference>
<keyword evidence="4 5" id="KW-0472">Membrane</keyword>
<accession>A0A1F2PLB2</accession>
<comment type="caution">
    <text evidence="6">The sequence shown here is derived from an EMBL/GenBank/DDBJ whole genome shotgun (WGS) entry which is preliminary data.</text>
</comment>
<dbReference type="Proteomes" id="UP000176244">
    <property type="component" value="Unassembled WGS sequence"/>
</dbReference>
<dbReference type="OrthoDB" id="2353897at2"/>
<organism evidence="6 7">
    <name type="scientific">Acetobacterium wieringae</name>
    <dbReference type="NCBI Taxonomy" id="52694"/>
    <lineage>
        <taxon>Bacteria</taxon>
        <taxon>Bacillati</taxon>
        <taxon>Bacillota</taxon>
        <taxon>Clostridia</taxon>
        <taxon>Eubacteriales</taxon>
        <taxon>Eubacteriaceae</taxon>
        <taxon>Acetobacterium</taxon>
    </lineage>
</organism>
<comment type="subcellular location">
    <subcellularLocation>
        <location evidence="1">Membrane</location>
    </subcellularLocation>
</comment>
<evidence type="ECO:0000256" key="5">
    <source>
        <dbReference type="SAM" id="Phobius"/>
    </source>
</evidence>
<name>A0A1F2PLB2_9FIRM</name>
<feature type="transmembrane region" description="Helical" evidence="5">
    <location>
        <begin position="37"/>
        <end position="56"/>
    </location>
</feature>
<sequence length="76" mass="8202">MKIEKGTIIRTTLLGVALVNQVLVSSGHSIIPVDDATIETGITIGFTVVTSLIAWWKNNSFTQKAINADQTMKDGK</sequence>
<evidence type="ECO:0000256" key="4">
    <source>
        <dbReference type="ARBA" id="ARBA00023136"/>
    </source>
</evidence>
<gene>
    <name evidence="6" type="ORF">ACWI_03770</name>
</gene>
<evidence type="ECO:0000313" key="6">
    <source>
        <dbReference type="EMBL" id="OFV72127.1"/>
    </source>
</evidence>
<keyword evidence="3 5" id="KW-1133">Transmembrane helix</keyword>
<keyword evidence="2 5" id="KW-0812">Transmembrane</keyword>
<dbReference type="Pfam" id="PF04688">
    <property type="entry name" value="Holin_SPP1"/>
    <property type="match status" value="1"/>
</dbReference>
<evidence type="ECO:0000256" key="3">
    <source>
        <dbReference type="ARBA" id="ARBA00022989"/>
    </source>
</evidence>
<dbReference type="AlphaFoldDB" id="A0A1F2PLB2"/>
<dbReference type="EMBL" id="LKEU01000012">
    <property type="protein sequence ID" value="OFV72127.1"/>
    <property type="molecule type" value="Genomic_DNA"/>
</dbReference>
<dbReference type="RefSeq" id="WP_070369745.1">
    <property type="nucleotide sequence ID" value="NZ_LKEU01000012.1"/>
</dbReference>
<dbReference type="InterPro" id="IPR006479">
    <property type="entry name" value="Holin"/>
</dbReference>
<dbReference type="GO" id="GO:0016020">
    <property type="term" value="C:membrane"/>
    <property type="evidence" value="ECO:0007669"/>
    <property type="project" value="UniProtKB-SubCell"/>
</dbReference>
<dbReference type="NCBIfam" id="TIGR01592">
    <property type="entry name" value="holin_SPP1"/>
    <property type="match status" value="1"/>
</dbReference>
<feature type="transmembrane region" description="Helical" evidence="5">
    <location>
        <begin position="12"/>
        <end position="31"/>
    </location>
</feature>
<evidence type="ECO:0000313" key="7">
    <source>
        <dbReference type="Proteomes" id="UP000176244"/>
    </source>
</evidence>